<dbReference type="STRING" id="1172194.WQQ_27900"/>
<reference evidence="3 4" key="1">
    <citation type="journal article" date="2012" name="J. Bacteriol.">
        <title>Genome Sequence of n-Alkane-Degrading Hydrocarboniphaga effusa Strain AP103T (ATCC BAA-332T).</title>
        <authorList>
            <person name="Chang H.K."/>
            <person name="Zylstra G.J."/>
            <person name="Chae J.C."/>
        </authorList>
    </citation>
    <scope>NUCLEOTIDE SEQUENCE [LARGE SCALE GENOMIC DNA]</scope>
    <source>
        <strain evidence="3 4">AP103</strain>
    </source>
</reference>
<feature type="domain" description="SAF" evidence="2">
    <location>
        <begin position="60"/>
        <end position="120"/>
    </location>
</feature>
<dbReference type="EMBL" id="AKGD01000002">
    <property type="protein sequence ID" value="EIT69208.1"/>
    <property type="molecule type" value="Genomic_DNA"/>
</dbReference>
<accession>I8T646</accession>
<dbReference type="NCBIfam" id="TIGR03177">
    <property type="entry name" value="pilus_cpaB"/>
    <property type="match status" value="1"/>
</dbReference>
<feature type="compositionally biased region" description="Basic and acidic residues" evidence="1">
    <location>
        <begin position="193"/>
        <end position="202"/>
    </location>
</feature>
<dbReference type="AlphaFoldDB" id="I8T646"/>
<organism evidence="3 4">
    <name type="scientific">Hydrocarboniphaga effusa AP103</name>
    <dbReference type="NCBI Taxonomy" id="1172194"/>
    <lineage>
        <taxon>Bacteria</taxon>
        <taxon>Pseudomonadati</taxon>
        <taxon>Pseudomonadota</taxon>
        <taxon>Gammaproteobacteria</taxon>
        <taxon>Nevskiales</taxon>
        <taxon>Nevskiaceae</taxon>
        <taxon>Hydrocarboniphaga</taxon>
    </lineage>
</organism>
<evidence type="ECO:0000256" key="1">
    <source>
        <dbReference type="SAM" id="MobiDB-lite"/>
    </source>
</evidence>
<keyword evidence="4" id="KW-1185">Reference proteome</keyword>
<feature type="compositionally biased region" description="Low complexity" evidence="1">
    <location>
        <begin position="203"/>
        <end position="215"/>
    </location>
</feature>
<feature type="region of interest" description="Disordered" evidence="1">
    <location>
        <begin position="193"/>
        <end position="218"/>
    </location>
</feature>
<proteinExistence type="predicted"/>
<dbReference type="InterPro" id="IPR017592">
    <property type="entry name" value="Pilus_assmbl_Flp-typ_CpaB"/>
</dbReference>
<evidence type="ECO:0000259" key="2">
    <source>
        <dbReference type="SMART" id="SM00858"/>
    </source>
</evidence>
<comment type="caution">
    <text evidence="3">The sequence shown here is derived from an EMBL/GenBank/DDBJ whole genome shotgun (WGS) entry which is preliminary data.</text>
</comment>
<evidence type="ECO:0000313" key="4">
    <source>
        <dbReference type="Proteomes" id="UP000003704"/>
    </source>
</evidence>
<dbReference type="Pfam" id="PF16976">
    <property type="entry name" value="RcpC"/>
    <property type="match status" value="1"/>
</dbReference>
<dbReference type="Proteomes" id="UP000003704">
    <property type="component" value="Unassembled WGS sequence"/>
</dbReference>
<dbReference type="Pfam" id="PF08666">
    <property type="entry name" value="SAF"/>
    <property type="match status" value="1"/>
</dbReference>
<gene>
    <name evidence="3" type="ORF">WQQ_27900</name>
</gene>
<dbReference type="PATRIC" id="fig|1172194.4.peg.2700"/>
<dbReference type="CDD" id="cd11614">
    <property type="entry name" value="SAF_CpaB_FlgA_like"/>
    <property type="match status" value="1"/>
</dbReference>
<evidence type="ECO:0000313" key="3">
    <source>
        <dbReference type="EMBL" id="EIT69208.1"/>
    </source>
</evidence>
<dbReference type="InterPro" id="IPR031571">
    <property type="entry name" value="RcpC_dom"/>
</dbReference>
<dbReference type="InterPro" id="IPR013974">
    <property type="entry name" value="SAF"/>
</dbReference>
<name>I8T646_9GAMM</name>
<dbReference type="SMART" id="SM00858">
    <property type="entry name" value="SAF"/>
    <property type="match status" value="1"/>
</dbReference>
<protein>
    <recommendedName>
        <fullName evidence="2">SAF domain-containing protein</fullName>
    </recommendedName>
</protein>
<sequence>MVMSSSAAKVVAIIAVILTAALAFAGYRLSREYAQTNQPATAKAVPGAAGTTAQPAIPKTLAVAALKPLAAYQPITKEDVTLVEFAVAPTDYYANVNDVIGKQPIIDIDGGAPLTKRYFGQGNILARAIPPGHQAISVEVNDVVAVGGFIRPGDTVDVLLYLRNGQDVEPQSRVLLRNVRVLAYDDALVERPEGLNEDEKKGTSSANSRNNSSAARRTRTAVLAVPELETTRLMLGASQGELRLALYGQRPPGTEDVAAPETVVAGGLPANDKTLATIESNKVPDKALSLEQLARIKPPPSKRSSAPVQVPVYRADKVETVSVRP</sequence>